<organism evidence="2 3">
    <name type="scientific">Dermacoccus abyssi</name>
    <dbReference type="NCBI Taxonomy" id="322596"/>
    <lineage>
        <taxon>Bacteria</taxon>
        <taxon>Bacillati</taxon>
        <taxon>Actinomycetota</taxon>
        <taxon>Actinomycetes</taxon>
        <taxon>Micrococcales</taxon>
        <taxon>Dermacoccaceae</taxon>
        <taxon>Dermacoccus</taxon>
    </lineage>
</organism>
<comment type="caution">
    <text evidence="2">The sequence shown here is derived from an EMBL/GenBank/DDBJ whole genome shotgun (WGS) entry which is preliminary data.</text>
</comment>
<sequence length="122" mass="13382">MDDFLAASEVALEAVPQIRDWGLVDSALNRPRAIVFGEDVYPGLFSKAAALLHSLVTNHALVDGNKRSSLGAVWLFLAFNGQHLQGTDDDRYRLILDVAEGHLRELADIAERLQGLCSPLNE</sequence>
<dbReference type="EMBL" id="QWLM01000012">
    <property type="protein sequence ID" value="RHW45018.1"/>
    <property type="molecule type" value="Genomic_DNA"/>
</dbReference>
<evidence type="ECO:0000313" key="2">
    <source>
        <dbReference type="EMBL" id="RHW45018.1"/>
    </source>
</evidence>
<dbReference type="AlphaFoldDB" id="A0A417Z300"/>
<accession>A0A417Z300</accession>
<dbReference type="PANTHER" id="PTHR39426:SF1">
    <property type="entry name" value="HOMOLOGY TO DEATH-ON-CURING PROTEIN OF PHAGE P1"/>
    <property type="match status" value="1"/>
</dbReference>
<dbReference type="InterPro" id="IPR003812">
    <property type="entry name" value="Fido"/>
</dbReference>
<dbReference type="InterPro" id="IPR053737">
    <property type="entry name" value="Type_II_TA_Toxin"/>
</dbReference>
<dbReference type="NCBIfam" id="TIGR01550">
    <property type="entry name" value="DOC_P1"/>
    <property type="match status" value="1"/>
</dbReference>
<reference evidence="2 3" key="1">
    <citation type="submission" date="2018-08" db="EMBL/GenBank/DDBJ databases">
        <title>Whole genome sequence analysis of Dermacoccus abyssi bacteria isolated from Deep Mariana trench Micromonospora spp reveals genes involved in the environmental adaptation and production of secondary metabolites.</title>
        <authorList>
            <person name="Abdel-Mageed W.M."/>
            <person name="Lehri B."/>
            <person name="Nouioui I."/>
            <person name="Goodfellow I."/>
            <person name="Jaspars M."/>
            <person name="Karlyshev A."/>
        </authorList>
    </citation>
    <scope>NUCLEOTIDE SEQUENCE [LARGE SCALE GENOMIC DNA]</scope>
    <source>
        <strain evidence="2 3">MT1.1</strain>
    </source>
</reference>
<dbReference type="PANTHER" id="PTHR39426">
    <property type="entry name" value="HOMOLOGY TO DEATH-ON-CURING PROTEIN OF PHAGE P1"/>
    <property type="match status" value="1"/>
</dbReference>
<dbReference type="Gene3D" id="1.20.120.1870">
    <property type="entry name" value="Fic/DOC protein, Fido domain"/>
    <property type="match status" value="1"/>
</dbReference>
<evidence type="ECO:0000259" key="1">
    <source>
        <dbReference type="PROSITE" id="PS51459"/>
    </source>
</evidence>
<name>A0A417Z300_9MICO</name>
<proteinExistence type="predicted"/>
<dbReference type="GO" id="GO:0016301">
    <property type="term" value="F:kinase activity"/>
    <property type="evidence" value="ECO:0007669"/>
    <property type="project" value="InterPro"/>
</dbReference>
<dbReference type="Pfam" id="PF02661">
    <property type="entry name" value="Fic"/>
    <property type="match status" value="1"/>
</dbReference>
<dbReference type="InterPro" id="IPR006440">
    <property type="entry name" value="Doc"/>
</dbReference>
<protein>
    <submittedName>
        <fullName evidence="2">Type II toxin-antitoxin system death-on-curing family toxin</fullName>
    </submittedName>
</protein>
<evidence type="ECO:0000313" key="3">
    <source>
        <dbReference type="Proteomes" id="UP000285376"/>
    </source>
</evidence>
<gene>
    <name evidence="2" type="ORF">D1832_10855</name>
</gene>
<dbReference type="PROSITE" id="PS51459">
    <property type="entry name" value="FIDO"/>
    <property type="match status" value="1"/>
</dbReference>
<feature type="domain" description="Fido" evidence="1">
    <location>
        <begin position="1"/>
        <end position="115"/>
    </location>
</feature>
<dbReference type="Proteomes" id="UP000285376">
    <property type="component" value="Unassembled WGS sequence"/>
</dbReference>